<evidence type="ECO:0000313" key="7">
    <source>
        <dbReference type="EMBL" id="APW59508.1"/>
    </source>
</evidence>
<dbReference type="InterPro" id="IPR010538">
    <property type="entry name" value="DHOR"/>
</dbReference>
<evidence type="ECO:0000256" key="4">
    <source>
        <dbReference type="PROSITE-ProRule" id="PRU00433"/>
    </source>
</evidence>
<evidence type="ECO:0000256" key="1">
    <source>
        <dbReference type="ARBA" id="ARBA00022617"/>
    </source>
</evidence>
<dbReference type="STRING" id="1387353.BSF38_00932"/>
<feature type="domain" description="Cytochrome c" evidence="6">
    <location>
        <begin position="42"/>
        <end position="348"/>
    </location>
</feature>
<feature type="compositionally biased region" description="Low complexity" evidence="5">
    <location>
        <begin position="406"/>
        <end position="439"/>
    </location>
</feature>
<evidence type="ECO:0000256" key="3">
    <source>
        <dbReference type="ARBA" id="ARBA00023004"/>
    </source>
</evidence>
<reference evidence="8" key="1">
    <citation type="submission" date="2016-12" db="EMBL/GenBank/DDBJ databases">
        <title>Comparative genomics of four Isosphaeraceae planctomycetes: a common pool of plasmids and glycoside hydrolase genes.</title>
        <authorList>
            <person name="Ivanova A."/>
        </authorList>
    </citation>
    <scope>NUCLEOTIDE SEQUENCE [LARGE SCALE GENOMIC DNA]</scope>
    <source>
        <strain evidence="8">PX4</strain>
    </source>
</reference>
<proteinExistence type="predicted"/>
<dbReference type="SUPFAM" id="SSF46626">
    <property type="entry name" value="Cytochrome c"/>
    <property type="match status" value="2"/>
</dbReference>
<evidence type="ECO:0000313" key="8">
    <source>
        <dbReference type="Proteomes" id="UP000186309"/>
    </source>
</evidence>
<sequence length="522" mass="54670">MRGTRSATVYGMTLSGFCLCLGLISTRGTVRAGDEAAAVKPDPIAVGYEIFNREWMPNDPRGHGGDGLGPVYNDTSCVACHNAGGGGGGGPNSKNIDVLSASQFMGGVVVQSPISPIPAKTDSTSALTTVDQLIDFHAGFKGGRTVVLHKFGSDPNYNDWRARTVQRLLGQVGVPGVFQVQTRGPVFLSQNPDVAPAEPKNSRSDEQIQRIRAAVRAASASSRQSTVVGPFKVAGSQRNPTALFGLGLVDAISEHDIDAAAKKQAMETPDVKGRVSRLKDGRVGRLGWKGQTANVEDFVLNACAVEIGLEVPGHPQASSPQAPKYRTTGLDLTADECSSLVAYVRSLPRPIERQASGLAEAKHVAAGKAAFASVGCATCHTPKLGGVAGLYSDLLLHDMGDDTADDGSYSDGFDGSDDPFGPESGPIAANAANGKPAPARQARGASQREWRTPPLWGFRDSGPYLHDGRAQSLDEAVALHGGQGEKAAKAFFALSPRERLQVEAFLKSLTAPAPVALVQRGE</sequence>
<dbReference type="OrthoDB" id="9816550at2"/>
<dbReference type="Pfam" id="PF06537">
    <property type="entry name" value="DHOR"/>
    <property type="match status" value="2"/>
</dbReference>
<evidence type="ECO:0000256" key="5">
    <source>
        <dbReference type="SAM" id="MobiDB-lite"/>
    </source>
</evidence>
<dbReference type="PROSITE" id="PS51007">
    <property type="entry name" value="CYTC"/>
    <property type="match status" value="2"/>
</dbReference>
<dbReference type="RefSeq" id="WP_145951967.1">
    <property type="nucleotide sequence ID" value="NZ_CP019082.1"/>
</dbReference>
<dbReference type="PANTHER" id="PTHR30600:SF4">
    <property type="entry name" value="CYTOCHROME C DOMAIN-CONTAINING PROTEIN"/>
    <property type="match status" value="1"/>
</dbReference>
<gene>
    <name evidence="7" type="ORF">BSF38_00932</name>
</gene>
<dbReference type="Proteomes" id="UP000186309">
    <property type="component" value="Chromosome"/>
</dbReference>
<dbReference type="InterPro" id="IPR051395">
    <property type="entry name" value="Cytochrome_c_Peroxidase/MauG"/>
</dbReference>
<evidence type="ECO:0000259" key="6">
    <source>
        <dbReference type="PROSITE" id="PS51007"/>
    </source>
</evidence>
<keyword evidence="2 4" id="KW-0479">Metal-binding</keyword>
<feature type="region of interest" description="Disordered" evidence="5">
    <location>
        <begin position="406"/>
        <end position="453"/>
    </location>
</feature>
<dbReference type="InterPro" id="IPR036909">
    <property type="entry name" value="Cyt_c-like_dom_sf"/>
</dbReference>
<keyword evidence="8" id="KW-1185">Reference proteome</keyword>
<keyword evidence="3 4" id="KW-0408">Iron</keyword>
<dbReference type="Gene3D" id="1.10.760.10">
    <property type="entry name" value="Cytochrome c-like domain"/>
    <property type="match status" value="1"/>
</dbReference>
<evidence type="ECO:0000256" key="2">
    <source>
        <dbReference type="ARBA" id="ARBA00022723"/>
    </source>
</evidence>
<name>A0A1U7CKS9_9BACT</name>
<keyword evidence="1 4" id="KW-0349">Heme</keyword>
<accession>A0A1U7CKS9</accession>
<dbReference type="PANTHER" id="PTHR30600">
    <property type="entry name" value="CYTOCHROME C PEROXIDASE-RELATED"/>
    <property type="match status" value="1"/>
</dbReference>
<organism evidence="7 8">
    <name type="scientific">Paludisphaera borealis</name>
    <dbReference type="NCBI Taxonomy" id="1387353"/>
    <lineage>
        <taxon>Bacteria</taxon>
        <taxon>Pseudomonadati</taxon>
        <taxon>Planctomycetota</taxon>
        <taxon>Planctomycetia</taxon>
        <taxon>Isosphaerales</taxon>
        <taxon>Isosphaeraceae</taxon>
        <taxon>Paludisphaera</taxon>
    </lineage>
</organism>
<dbReference type="InterPro" id="IPR009056">
    <property type="entry name" value="Cyt_c-like_dom"/>
</dbReference>
<dbReference type="GO" id="GO:0046872">
    <property type="term" value="F:metal ion binding"/>
    <property type="evidence" value="ECO:0007669"/>
    <property type="project" value="UniProtKB-KW"/>
</dbReference>
<dbReference type="GO" id="GO:0004130">
    <property type="term" value="F:cytochrome-c peroxidase activity"/>
    <property type="evidence" value="ECO:0007669"/>
    <property type="project" value="TreeGrafter"/>
</dbReference>
<dbReference type="AlphaFoldDB" id="A0A1U7CKS9"/>
<dbReference type="EMBL" id="CP019082">
    <property type="protein sequence ID" value="APW59508.1"/>
    <property type="molecule type" value="Genomic_DNA"/>
</dbReference>
<dbReference type="GO" id="GO:0009055">
    <property type="term" value="F:electron transfer activity"/>
    <property type="evidence" value="ECO:0007669"/>
    <property type="project" value="InterPro"/>
</dbReference>
<protein>
    <recommendedName>
        <fullName evidence="6">Cytochrome c domain-containing protein</fullName>
    </recommendedName>
</protein>
<dbReference type="KEGG" id="pbor:BSF38_00932"/>
<dbReference type="GO" id="GO:0020037">
    <property type="term" value="F:heme binding"/>
    <property type="evidence" value="ECO:0007669"/>
    <property type="project" value="InterPro"/>
</dbReference>
<feature type="domain" description="Cytochrome c" evidence="6">
    <location>
        <begin position="362"/>
        <end position="510"/>
    </location>
</feature>